<proteinExistence type="predicted"/>
<evidence type="ECO:0000313" key="1">
    <source>
        <dbReference type="EMBL" id="MBO8451479.1"/>
    </source>
</evidence>
<reference evidence="1" key="1">
    <citation type="submission" date="2020-10" db="EMBL/GenBank/DDBJ databases">
        <authorList>
            <person name="Gilroy R."/>
        </authorList>
    </citation>
    <scope>NUCLEOTIDE SEQUENCE</scope>
    <source>
        <strain evidence="1">B1-20833</strain>
    </source>
</reference>
<organism evidence="1 2">
    <name type="scientific">Candidatus Cryptobacteroides intestinavium</name>
    <dbReference type="NCBI Taxonomy" id="2840766"/>
    <lineage>
        <taxon>Bacteria</taxon>
        <taxon>Pseudomonadati</taxon>
        <taxon>Bacteroidota</taxon>
        <taxon>Bacteroidia</taxon>
        <taxon>Bacteroidales</taxon>
        <taxon>Candidatus Cryptobacteroides</taxon>
    </lineage>
</organism>
<dbReference type="Proteomes" id="UP000823661">
    <property type="component" value="Unassembled WGS sequence"/>
</dbReference>
<sequence length="124" mass="13171">MYGLKKIICIVAAVLLVGLAAFIPSYDGMEECPSAEAAAAVFTVPSFNASFPAVEGYMELSTFSNAVSSASAAGYRPVQACRIWCCPVSGQPDGESGHISFSCQDPVPCRMADYFVFALERIII</sequence>
<comment type="caution">
    <text evidence="1">The sequence shown here is derived from an EMBL/GenBank/DDBJ whole genome shotgun (WGS) entry which is preliminary data.</text>
</comment>
<evidence type="ECO:0000313" key="2">
    <source>
        <dbReference type="Proteomes" id="UP000823661"/>
    </source>
</evidence>
<reference evidence="1" key="2">
    <citation type="journal article" date="2021" name="PeerJ">
        <title>Extensive microbial diversity within the chicken gut microbiome revealed by metagenomics and culture.</title>
        <authorList>
            <person name="Gilroy R."/>
            <person name="Ravi A."/>
            <person name="Getino M."/>
            <person name="Pursley I."/>
            <person name="Horton D.L."/>
            <person name="Alikhan N.F."/>
            <person name="Baker D."/>
            <person name="Gharbi K."/>
            <person name="Hall N."/>
            <person name="Watson M."/>
            <person name="Adriaenssens E.M."/>
            <person name="Foster-Nyarko E."/>
            <person name="Jarju S."/>
            <person name="Secka A."/>
            <person name="Antonio M."/>
            <person name="Oren A."/>
            <person name="Chaudhuri R.R."/>
            <person name="La Ragione R."/>
            <person name="Hildebrand F."/>
            <person name="Pallen M.J."/>
        </authorList>
    </citation>
    <scope>NUCLEOTIDE SEQUENCE</scope>
    <source>
        <strain evidence="1">B1-20833</strain>
    </source>
</reference>
<dbReference type="AlphaFoldDB" id="A0A9D9EWP8"/>
<dbReference type="EMBL" id="JADIMI010000011">
    <property type="protein sequence ID" value="MBO8451479.1"/>
    <property type="molecule type" value="Genomic_DNA"/>
</dbReference>
<protein>
    <submittedName>
        <fullName evidence="1">Uncharacterized protein</fullName>
    </submittedName>
</protein>
<gene>
    <name evidence="1" type="ORF">IAC06_01155</name>
</gene>
<name>A0A9D9EWP8_9BACT</name>
<accession>A0A9D9EWP8</accession>